<dbReference type="PROSITE" id="PS50931">
    <property type="entry name" value="HTH_LYSR"/>
    <property type="match status" value="1"/>
</dbReference>
<dbReference type="Proteomes" id="UP000190130">
    <property type="component" value="Unassembled WGS sequence"/>
</dbReference>
<dbReference type="GO" id="GO:0043565">
    <property type="term" value="F:sequence-specific DNA binding"/>
    <property type="evidence" value="ECO:0007669"/>
    <property type="project" value="TreeGrafter"/>
</dbReference>
<dbReference type="Pfam" id="PF00126">
    <property type="entry name" value="HTH_1"/>
    <property type="match status" value="1"/>
</dbReference>
<dbReference type="RefSeq" id="WP_055726690.1">
    <property type="nucleotide sequence ID" value="NZ_FUYX01000001.1"/>
</dbReference>
<gene>
    <name evidence="6" type="ORF">ARD30_08270</name>
    <name evidence="7" type="ORF">SAMN05660750_00371</name>
</gene>
<proteinExistence type="inferred from homology"/>
<dbReference type="PANTHER" id="PTHR30537:SF79">
    <property type="entry name" value="TRANSCRIPTIONAL REGULATOR-RELATED"/>
    <property type="match status" value="1"/>
</dbReference>
<keyword evidence="3 7" id="KW-0238">DNA-binding</keyword>
<dbReference type="GO" id="GO:0006351">
    <property type="term" value="P:DNA-templated transcription"/>
    <property type="evidence" value="ECO:0007669"/>
    <property type="project" value="TreeGrafter"/>
</dbReference>
<dbReference type="Gene3D" id="3.40.190.10">
    <property type="entry name" value="Periplasmic binding protein-like II"/>
    <property type="match status" value="2"/>
</dbReference>
<dbReference type="InterPro" id="IPR005119">
    <property type="entry name" value="LysR_subst-bd"/>
</dbReference>
<name>A0A0Q3PQ43_9HYPH</name>
<dbReference type="EMBL" id="LMAR01000009">
    <property type="protein sequence ID" value="KQK31982.1"/>
    <property type="molecule type" value="Genomic_DNA"/>
</dbReference>
<feature type="domain" description="HTH lysR-type" evidence="5">
    <location>
        <begin position="8"/>
        <end position="65"/>
    </location>
</feature>
<dbReference type="Proteomes" id="UP000051562">
    <property type="component" value="Unassembled WGS sequence"/>
</dbReference>
<evidence type="ECO:0000313" key="7">
    <source>
        <dbReference type="EMBL" id="SKB36802.1"/>
    </source>
</evidence>
<organism evidence="6 8">
    <name type="scientific">Bosea thiooxidans</name>
    <dbReference type="NCBI Taxonomy" id="53254"/>
    <lineage>
        <taxon>Bacteria</taxon>
        <taxon>Pseudomonadati</taxon>
        <taxon>Pseudomonadota</taxon>
        <taxon>Alphaproteobacteria</taxon>
        <taxon>Hyphomicrobiales</taxon>
        <taxon>Boseaceae</taxon>
        <taxon>Bosea</taxon>
    </lineage>
</organism>
<keyword evidence="2" id="KW-0805">Transcription regulation</keyword>
<evidence type="ECO:0000313" key="9">
    <source>
        <dbReference type="Proteomes" id="UP000190130"/>
    </source>
</evidence>
<keyword evidence="8" id="KW-1185">Reference proteome</keyword>
<dbReference type="PRINTS" id="PR00039">
    <property type="entry name" value="HTHLYSR"/>
</dbReference>
<reference evidence="6 8" key="1">
    <citation type="submission" date="2015-10" db="EMBL/GenBank/DDBJ databases">
        <title>Draft genome of Bosea thiooxidans.</title>
        <authorList>
            <person name="Wang X."/>
        </authorList>
    </citation>
    <scope>NUCLEOTIDE SEQUENCE [LARGE SCALE GENOMIC DNA]</scope>
    <source>
        <strain evidence="6 8">CGMCC 9174</strain>
    </source>
</reference>
<dbReference type="Pfam" id="PF03466">
    <property type="entry name" value="LysR_substrate"/>
    <property type="match status" value="1"/>
</dbReference>
<comment type="similarity">
    <text evidence="1">Belongs to the LysR transcriptional regulatory family.</text>
</comment>
<evidence type="ECO:0000313" key="8">
    <source>
        <dbReference type="Proteomes" id="UP000051562"/>
    </source>
</evidence>
<evidence type="ECO:0000256" key="4">
    <source>
        <dbReference type="ARBA" id="ARBA00023163"/>
    </source>
</evidence>
<sequence>MDHSSNLPPLDTLRAFEAAARTGSFSSAAEALNLTHGAVSRQVAKLENWLGLRVFLRQARGVSLTPEGQRLLLRTQEAFALIADNSERWREARGASVVRVSAPPSVCALWLMPRLAVLEAGTPALRIVLQVEHRKVDFEEEGVDLGIRCGRGAAPDRLSLKLFEEWCFPVASPQLAAAIGEGAPERLLAQSLIHDSDAAGWKAWFAAQGLDYRPRPQDRRFEDYNLVLDAAAHGLGIALARPPLAREQLAARRIVRVDEREALNPVSYWLDRPFGALRPSAAALAERIAREAGLARAEVEAFLNREARAA</sequence>
<evidence type="ECO:0000256" key="2">
    <source>
        <dbReference type="ARBA" id="ARBA00023015"/>
    </source>
</evidence>
<evidence type="ECO:0000256" key="1">
    <source>
        <dbReference type="ARBA" id="ARBA00009437"/>
    </source>
</evidence>
<keyword evidence="4" id="KW-0804">Transcription</keyword>
<dbReference type="AlphaFoldDB" id="A0A0Q3PQ43"/>
<evidence type="ECO:0000259" key="5">
    <source>
        <dbReference type="PROSITE" id="PS50931"/>
    </source>
</evidence>
<dbReference type="GO" id="GO:0003700">
    <property type="term" value="F:DNA-binding transcription factor activity"/>
    <property type="evidence" value="ECO:0007669"/>
    <property type="project" value="InterPro"/>
</dbReference>
<dbReference type="OrthoDB" id="9793571at2"/>
<accession>A0A0Q3PQ43</accession>
<dbReference type="InterPro" id="IPR036388">
    <property type="entry name" value="WH-like_DNA-bd_sf"/>
</dbReference>
<protein>
    <submittedName>
        <fullName evidence="6 7">Transcriptional regulator</fullName>
    </submittedName>
</protein>
<dbReference type="STRING" id="53254.SAMN05660750_00371"/>
<evidence type="ECO:0000256" key="3">
    <source>
        <dbReference type="ARBA" id="ARBA00023125"/>
    </source>
</evidence>
<dbReference type="CDD" id="cd08432">
    <property type="entry name" value="PBP2_GcdR_TrpI_HvrB_AmpR_like"/>
    <property type="match status" value="1"/>
</dbReference>
<dbReference type="SUPFAM" id="SSF53850">
    <property type="entry name" value="Periplasmic binding protein-like II"/>
    <property type="match status" value="1"/>
</dbReference>
<evidence type="ECO:0000313" key="6">
    <source>
        <dbReference type="EMBL" id="KQK31982.1"/>
    </source>
</evidence>
<dbReference type="SUPFAM" id="SSF46785">
    <property type="entry name" value="Winged helix' DNA-binding domain"/>
    <property type="match status" value="1"/>
</dbReference>
<reference evidence="7 9" key="2">
    <citation type="submission" date="2017-02" db="EMBL/GenBank/DDBJ databases">
        <authorList>
            <person name="Peterson S.W."/>
        </authorList>
    </citation>
    <scope>NUCLEOTIDE SEQUENCE [LARGE SCALE GENOMIC DNA]</scope>
    <source>
        <strain evidence="7 9">DSM 9653</strain>
    </source>
</reference>
<dbReference type="InterPro" id="IPR036390">
    <property type="entry name" value="WH_DNA-bd_sf"/>
</dbReference>
<dbReference type="EMBL" id="FUYX01000001">
    <property type="protein sequence ID" value="SKB36802.1"/>
    <property type="molecule type" value="Genomic_DNA"/>
</dbReference>
<dbReference type="PANTHER" id="PTHR30537">
    <property type="entry name" value="HTH-TYPE TRANSCRIPTIONAL REGULATOR"/>
    <property type="match status" value="1"/>
</dbReference>
<dbReference type="FunFam" id="1.10.10.10:FF:000001">
    <property type="entry name" value="LysR family transcriptional regulator"/>
    <property type="match status" value="1"/>
</dbReference>
<dbReference type="Gene3D" id="1.10.10.10">
    <property type="entry name" value="Winged helix-like DNA-binding domain superfamily/Winged helix DNA-binding domain"/>
    <property type="match status" value="1"/>
</dbReference>
<dbReference type="InterPro" id="IPR000847">
    <property type="entry name" value="LysR_HTH_N"/>
</dbReference>
<dbReference type="InterPro" id="IPR058163">
    <property type="entry name" value="LysR-type_TF_proteobact-type"/>
</dbReference>